<keyword evidence="3 4" id="KW-0443">Lipid metabolism</keyword>
<dbReference type="InterPro" id="IPR002641">
    <property type="entry name" value="PNPLA_dom"/>
</dbReference>
<dbReference type="InterPro" id="IPR016035">
    <property type="entry name" value="Acyl_Trfase/lysoPLipase"/>
</dbReference>
<evidence type="ECO:0000256" key="4">
    <source>
        <dbReference type="PROSITE-ProRule" id="PRU01161"/>
    </source>
</evidence>
<dbReference type="GO" id="GO:0006631">
    <property type="term" value="P:fatty acid metabolic process"/>
    <property type="evidence" value="ECO:0007669"/>
    <property type="project" value="TreeGrafter"/>
</dbReference>
<proteinExistence type="predicted"/>
<dbReference type="AlphaFoldDB" id="A0A9D9IAW3"/>
<evidence type="ECO:0000259" key="5">
    <source>
        <dbReference type="PROSITE" id="PS51635"/>
    </source>
</evidence>
<evidence type="ECO:0000313" key="7">
    <source>
        <dbReference type="Proteomes" id="UP000810292"/>
    </source>
</evidence>
<dbReference type="EMBL" id="JADIMF010000071">
    <property type="protein sequence ID" value="MBO8469017.1"/>
    <property type="molecule type" value="Genomic_DNA"/>
</dbReference>
<dbReference type="GO" id="GO:0016020">
    <property type="term" value="C:membrane"/>
    <property type="evidence" value="ECO:0007669"/>
    <property type="project" value="TreeGrafter"/>
</dbReference>
<dbReference type="Gene3D" id="3.40.1090.10">
    <property type="entry name" value="Cytosolic phospholipase A2 catalytic domain"/>
    <property type="match status" value="1"/>
</dbReference>
<name>A0A9D9IAW3_9SPIO</name>
<dbReference type="PROSITE" id="PS51635">
    <property type="entry name" value="PNPLA"/>
    <property type="match status" value="1"/>
</dbReference>
<keyword evidence="1 4" id="KW-0378">Hydrolase</keyword>
<feature type="domain" description="PNPLA" evidence="5">
    <location>
        <begin position="34"/>
        <end position="254"/>
    </location>
</feature>
<protein>
    <submittedName>
        <fullName evidence="6">Patatin-like phospholipase family protein</fullName>
    </submittedName>
</protein>
<evidence type="ECO:0000256" key="2">
    <source>
        <dbReference type="ARBA" id="ARBA00022963"/>
    </source>
</evidence>
<evidence type="ECO:0000256" key="1">
    <source>
        <dbReference type="ARBA" id="ARBA00022801"/>
    </source>
</evidence>
<dbReference type="Pfam" id="PF01734">
    <property type="entry name" value="Patatin"/>
    <property type="match status" value="1"/>
</dbReference>
<feature type="short sequence motif" description="DGA/G" evidence="4">
    <location>
        <begin position="241"/>
        <end position="243"/>
    </location>
</feature>
<dbReference type="Proteomes" id="UP000810292">
    <property type="component" value="Unassembled WGS sequence"/>
</dbReference>
<gene>
    <name evidence="6" type="ORF">IAA72_04440</name>
</gene>
<dbReference type="GO" id="GO:0004620">
    <property type="term" value="F:phospholipase activity"/>
    <property type="evidence" value="ECO:0007669"/>
    <property type="project" value="TreeGrafter"/>
</dbReference>
<evidence type="ECO:0000256" key="3">
    <source>
        <dbReference type="ARBA" id="ARBA00023098"/>
    </source>
</evidence>
<feature type="active site" description="Proton acceptor" evidence="4">
    <location>
        <position position="241"/>
    </location>
</feature>
<feature type="short sequence motif" description="GXSXG" evidence="4">
    <location>
        <begin position="75"/>
        <end position="79"/>
    </location>
</feature>
<dbReference type="GO" id="GO:0016042">
    <property type="term" value="P:lipid catabolic process"/>
    <property type="evidence" value="ECO:0007669"/>
    <property type="project" value="UniProtKB-UniRule"/>
</dbReference>
<comment type="caution">
    <text evidence="6">The sequence shown here is derived from an EMBL/GenBank/DDBJ whole genome shotgun (WGS) entry which is preliminary data.</text>
</comment>
<organism evidence="6 7">
    <name type="scientific">Candidatus Ornithospirochaeta stercoravium</name>
    <dbReference type="NCBI Taxonomy" id="2840897"/>
    <lineage>
        <taxon>Bacteria</taxon>
        <taxon>Pseudomonadati</taxon>
        <taxon>Spirochaetota</taxon>
        <taxon>Spirochaetia</taxon>
        <taxon>Spirochaetales</taxon>
        <taxon>Spirochaetaceae</taxon>
        <taxon>Spirochaetaceae incertae sedis</taxon>
        <taxon>Candidatus Ornithospirochaeta</taxon>
    </lineage>
</organism>
<dbReference type="CDD" id="cd07199">
    <property type="entry name" value="Pat17_PNPLA8_PNPLA9_like"/>
    <property type="match status" value="1"/>
</dbReference>
<reference evidence="6" key="2">
    <citation type="journal article" date="2021" name="PeerJ">
        <title>Extensive microbial diversity within the chicken gut microbiome revealed by metagenomics and culture.</title>
        <authorList>
            <person name="Gilroy R."/>
            <person name="Ravi A."/>
            <person name="Getino M."/>
            <person name="Pursley I."/>
            <person name="Horton D.L."/>
            <person name="Alikhan N.F."/>
            <person name="Baker D."/>
            <person name="Gharbi K."/>
            <person name="Hall N."/>
            <person name="Watson M."/>
            <person name="Adriaenssens E.M."/>
            <person name="Foster-Nyarko E."/>
            <person name="Jarju S."/>
            <person name="Secka A."/>
            <person name="Antonio M."/>
            <person name="Oren A."/>
            <person name="Chaudhuri R.R."/>
            <person name="La Ragione R."/>
            <person name="Hildebrand F."/>
            <person name="Pallen M.J."/>
        </authorList>
    </citation>
    <scope>NUCLEOTIDE SEQUENCE</scope>
    <source>
        <strain evidence="6">14700</strain>
    </source>
</reference>
<dbReference type="PANTHER" id="PTHR24185:SF1">
    <property type="entry name" value="CALCIUM-INDEPENDENT PHOSPHOLIPASE A2-GAMMA"/>
    <property type="match status" value="1"/>
</dbReference>
<sequence>MAFLVFIHALMIPRLDDTASSADYSAMAEERFILAIDGGGMRGIIPAYILSRLSAMLKAEGDTRPLYSHFDLAAGTSTGALIAGALSIPVEGTGFKKEDGEEAEIHGEYTYRRFFRKKTEKYLKGVIERSADPDEFASLYAEHGSEIFPIHSVKSILGPLFTDKYEAKPYEAFLRKMYGDKQMQDLMIPTAFITYSTKDGMIYPVTSWNDKTAYIWEGARASSAAPLYFQPYNFYGRSLIDGGVAANNPSLIAYALARQLYPNARKYHILSLSTAEQIFLYEPEDSLGGLTGWANPLTKIFRDAALRTADYAMAEISDVSYTRIWIPESGRRIKLDETSNETINILFSTAEKLYEEKKDEIREFARKLASEPTHDSVRLREPKTLSL</sequence>
<feature type="short sequence motif" description="GXGXXG" evidence="4">
    <location>
        <begin position="38"/>
        <end position="43"/>
    </location>
</feature>
<reference evidence="6" key="1">
    <citation type="submission" date="2020-10" db="EMBL/GenBank/DDBJ databases">
        <authorList>
            <person name="Gilroy R."/>
        </authorList>
    </citation>
    <scope>NUCLEOTIDE SEQUENCE</scope>
    <source>
        <strain evidence="6">14700</strain>
    </source>
</reference>
<keyword evidence="2 4" id="KW-0442">Lipid degradation</keyword>
<accession>A0A9D9IAW3</accession>
<feature type="active site" description="Nucleophile" evidence="4">
    <location>
        <position position="77"/>
    </location>
</feature>
<evidence type="ECO:0000313" key="6">
    <source>
        <dbReference type="EMBL" id="MBO8469017.1"/>
    </source>
</evidence>
<dbReference type="PANTHER" id="PTHR24185">
    <property type="entry name" value="CALCIUM-INDEPENDENT PHOSPHOLIPASE A2-GAMMA"/>
    <property type="match status" value="1"/>
</dbReference>
<dbReference type="SUPFAM" id="SSF52151">
    <property type="entry name" value="FabD/lysophospholipase-like"/>
    <property type="match status" value="1"/>
</dbReference>